<keyword evidence="1" id="KW-1133">Transmembrane helix</keyword>
<evidence type="ECO:0000313" key="4">
    <source>
        <dbReference type="Proteomes" id="UP001321305"/>
    </source>
</evidence>
<dbReference type="EMBL" id="CP144143">
    <property type="protein sequence ID" value="WWC85119.1"/>
    <property type="molecule type" value="Genomic_DNA"/>
</dbReference>
<feature type="transmembrane region" description="Helical" evidence="1">
    <location>
        <begin position="263"/>
        <end position="286"/>
    </location>
</feature>
<keyword evidence="1" id="KW-0812">Transmembrane</keyword>
<dbReference type="InterPro" id="IPR002123">
    <property type="entry name" value="Plipid/glycerol_acylTrfase"/>
</dbReference>
<proteinExistence type="predicted"/>
<protein>
    <recommendedName>
        <fullName evidence="2">Phospholipid/glycerol acyltransferase domain-containing protein</fullName>
    </recommendedName>
</protein>
<keyword evidence="1" id="KW-0472">Membrane</keyword>
<name>A0ABZ2ENM4_9BACT</name>
<feature type="transmembrane region" description="Helical" evidence="1">
    <location>
        <begin position="232"/>
        <end position="251"/>
    </location>
</feature>
<evidence type="ECO:0000313" key="3">
    <source>
        <dbReference type="EMBL" id="WWC85119.1"/>
    </source>
</evidence>
<dbReference type="SUPFAM" id="SSF69593">
    <property type="entry name" value="Glycerol-3-phosphate (1)-acyltransferase"/>
    <property type="match status" value="1"/>
</dbReference>
<accession>A0ABZ2ENM4</accession>
<dbReference type="Proteomes" id="UP001321305">
    <property type="component" value="Chromosome"/>
</dbReference>
<dbReference type="SMART" id="SM00563">
    <property type="entry name" value="PlsC"/>
    <property type="match status" value="1"/>
</dbReference>
<evidence type="ECO:0000259" key="2">
    <source>
        <dbReference type="SMART" id="SM00563"/>
    </source>
</evidence>
<dbReference type="Pfam" id="PF01553">
    <property type="entry name" value="Acyltransferase"/>
    <property type="match status" value="1"/>
</dbReference>
<gene>
    <name evidence="3" type="ORF">PIECOFPK_02862</name>
</gene>
<dbReference type="PANTHER" id="PTHR31605">
    <property type="entry name" value="GLYCEROL-3-PHOSPHATE O-ACYLTRANSFERASE 1"/>
    <property type="match status" value="1"/>
</dbReference>
<keyword evidence="4" id="KW-1185">Reference proteome</keyword>
<feature type="domain" description="Phospholipid/glycerol acyltransferase" evidence="2">
    <location>
        <begin position="35"/>
        <end position="160"/>
    </location>
</feature>
<dbReference type="InterPro" id="IPR052744">
    <property type="entry name" value="GPAT/DAPAT"/>
</dbReference>
<sequence length="319" mass="36326">MLYQILKIYARLAKPLFFHSLIVDKQSMLKLKGPLLIASNHPNSFLDAIIFDILFDLPITSLARGDAFQSKQVFRILRILKMLPIYRIREGAENLHINYQTFDACIEIFKKNEGVLIFSEGLCVNEWRLRPLKKGTARLALKAWKGGIPLKVLPAGINYSSFRRYGKLIHVRFGELIGKEHFDLSLAEGNVYNQFNELLQAQLQQLVYEIPGGNYNLLQEKFGKASRTTKRVLAPLALMGALLHAPLYVLAKLITQLFFSKSIHFDAVIFALLFLSYPVYLLAITLLACSIWGGWGLLCLLLLFLTAACYVKYDIRLDK</sequence>
<feature type="transmembrane region" description="Helical" evidence="1">
    <location>
        <begin position="292"/>
        <end position="311"/>
    </location>
</feature>
<organism evidence="3 4">
    <name type="scientific">Mycovorax composti</name>
    <dbReference type="NCBI Taxonomy" id="2962693"/>
    <lineage>
        <taxon>Bacteria</taxon>
        <taxon>Pseudomonadati</taxon>
        <taxon>Bacteroidota</taxon>
        <taxon>Chitinophagia</taxon>
        <taxon>Chitinophagales</taxon>
        <taxon>Chitinophagaceae</taxon>
        <taxon>Mycovorax</taxon>
    </lineage>
</organism>
<reference evidence="4" key="1">
    <citation type="submission" date="2024-01" db="EMBL/GenBank/DDBJ databases">
        <title>Mycovorax composti gen. nov. sp. nov., a member of the family Chitinophagaceae isolated from button mushroom compost.</title>
        <authorList>
            <person name="Thai M."/>
            <person name="Bell T.L."/>
            <person name="Kertesz M.A."/>
        </authorList>
    </citation>
    <scope>NUCLEOTIDE SEQUENCE [LARGE SCALE GENOMIC DNA]</scope>
    <source>
        <strain evidence="4">C216</strain>
    </source>
</reference>
<evidence type="ECO:0000256" key="1">
    <source>
        <dbReference type="SAM" id="Phobius"/>
    </source>
</evidence>
<dbReference type="PANTHER" id="PTHR31605:SF0">
    <property type="entry name" value="GLYCEROL-3-PHOSPHATE O-ACYLTRANSFERASE 1"/>
    <property type="match status" value="1"/>
</dbReference>